<dbReference type="InterPro" id="IPR038501">
    <property type="entry name" value="Spore_GerAC_C_sf"/>
</dbReference>
<dbReference type="Proteomes" id="UP000830639">
    <property type="component" value="Chromosome"/>
</dbReference>
<dbReference type="InterPro" id="IPR046953">
    <property type="entry name" value="Spore_GerAC-like_C"/>
</dbReference>
<dbReference type="PROSITE" id="PS51257">
    <property type="entry name" value="PROKAR_LIPOPROTEIN"/>
    <property type="match status" value="1"/>
</dbReference>
<accession>A0ABY4JNI7</accession>
<dbReference type="Pfam" id="PF25198">
    <property type="entry name" value="Spore_GerAC_N"/>
    <property type="match status" value="1"/>
</dbReference>
<evidence type="ECO:0000256" key="3">
    <source>
        <dbReference type="ARBA" id="ARBA00022544"/>
    </source>
</evidence>
<name>A0ABY4JNI7_9BACI</name>
<dbReference type="Pfam" id="PF05504">
    <property type="entry name" value="Spore_GerAC"/>
    <property type="match status" value="1"/>
</dbReference>
<keyword evidence="6" id="KW-0564">Palmitate</keyword>
<organism evidence="10 11">
    <name type="scientific">Gottfriedia acidiceleris</name>
    <dbReference type="NCBI Taxonomy" id="371036"/>
    <lineage>
        <taxon>Bacteria</taxon>
        <taxon>Bacillati</taxon>
        <taxon>Bacillota</taxon>
        <taxon>Bacilli</taxon>
        <taxon>Bacillales</taxon>
        <taxon>Bacillaceae</taxon>
        <taxon>Gottfriedia</taxon>
    </lineage>
</organism>
<dbReference type="PANTHER" id="PTHR35789:SF1">
    <property type="entry name" value="SPORE GERMINATION PROTEIN B3"/>
    <property type="match status" value="1"/>
</dbReference>
<evidence type="ECO:0000313" key="11">
    <source>
        <dbReference type="Proteomes" id="UP000830639"/>
    </source>
</evidence>
<evidence type="ECO:0000256" key="6">
    <source>
        <dbReference type="ARBA" id="ARBA00023139"/>
    </source>
</evidence>
<comment type="similarity">
    <text evidence="2">Belongs to the GerABKC lipoprotein family.</text>
</comment>
<comment type="subcellular location">
    <subcellularLocation>
        <location evidence="1">Membrane</location>
        <topology evidence="1">Lipid-anchor</topology>
    </subcellularLocation>
</comment>
<dbReference type="NCBIfam" id="TIGR02887">
    <property type="entry name" value="spore_ger_x_C"/>
    <property type="match status" value="1"/>
</dbReference>
<proteinExistence type="inferred from homology"/>
<dbReference type="InterPro" id="IPR008844">
    <property type="entry name" value="Spore_GerAC-like"/>
</dbReference>
<evidence type="ECO:0000256" key="5">
    <source>
        <dbReference type="ARBA" id="ARBA00023136"/>
    </source>
</evidence>
<gene>
    <name evidence="10" type="ORF">MY490_06065</name>
</gene>
<keyword evidence="7" id="KW-0449">Lipoprotein</keyword>
<evidence type="ECO:0000256" key="7">
    <source>
        <dbReference type="ARBA" id="ARBA00023288"/>
    </source>
</evidence>
<keyword evidence="3" id="KW-0309">Germination</keyword>
<evidence type="ECO:0000256" key="1">
    <source>
        <dbReference type="ARBA" id="ARBA00004635"/>
    </source>
</evidence>
<evidence type="ECO:0000259" key="8">
    <source>
        <dbReference type="Pfam" id="PF05504"/>
    </source>
</evidence>
<dbReference type="EMBL" id="CP096034">
    <property type="protein sequence ID" value="UPM55408.1"/>
    <property type="molecule type" value="Genomic_DNA"/>
</dbReference>
<protein>
    <submittedName>
        <fullName evidence="10">Ger(X)C family spore germination protein</fullName>
    </submittedName>
</protein>
<keyword evidence="4" id="KW-0732">Signal</keyword>
<keyword evidence="11" id="KW-1185">Reference proteome</keyword>
<evidence type="ECO:0000256" key="4">
    <source>
        <dbReference type="ARBA" id="ARBA00022729"/>
    </source>
</evidence>
<keyword evidence="5" id="KW-0472">Membrane</keyword>
<evidence type="ECO:0000313" key="10">
    <source>
        <dbReference type="EMBL" id="UPM55408.1"/>
    </source>
</evidence>
<reference evidence="10 11" key="1">
    <citation type="submission" date="2022-04" db="EMBL/GenBank/DDBJ databases">
        <title>Mechanism of arsenic methylation and mitigation arsenic toxicity by Bacillus sp. LH14 from an Arsenic-Contaminated Paddy Soil.</title>
        <authorList>
            <person name="Wang D."/>
        </authorList>
    </citation>
    <scope>NUCLEOTIDE SEQUENCE [LARGE SCALE GENOMIC DNA]</scope>
    <source>
        <strain evidence="10 11">LH14</strain>
    </source>
</reference>
<sequence>MKRIKIAVVSLLLFVLLTGCKKTVNIEDITMGLILGIDTDEQNEQLKVFMSSPVFSEEAEEKNEQIVVDATSIREARNLIDTRVTGVSTAGKLQALLVSKKLIKNKTWTSLLDLFYRDAKFRQNADLVYFDGSVSELEGIKQKDKPRLSIFIPQLIETADFRNVTIRTSIRMFHLMEFEKGITPYLPRMSIKDGELEVSGVALLDRHFLVKRTLSIQETQLLRMLQGKKTGQLIPLITIAGEKKGKENNQLINLRQASFNVKDIKRKVDCKFEHNHFDFKIALTIPIMITQSPFPLSDKVVNKLSNEIRLSLEKDLNKFVQNLQGDEVDPIGLGILASSYEHKQWKKVKPKWPEALKDSKIHVKAKIIIVDKGISM</sequence>
<dbReference type="RefSeq" id="WP_248268422.1">
    <property type="nucleotide sequence ID" value="NZ_CP096034.1"/>
</dbReference>
<dbReference type="InterPro" id="IPR057336">
    <property type="entry name" value="GerAC_N"/>
</dbReference>
<feature type="domain" description="Spore germination protein N-terminal" evidence="9">
    <location>
        <begin position="24"/>
        <end position="191"/>
    </location>
</feature>
<evidence type="ECO:0000256" key="2">
    <source>
        <dbReference type="ARBA" id="ARBA00007886"/>
    </source>
</evidence>
<dbReference type="PANTHER" id="PTHR35789">
    <property type="entry name" value="SPORE GERMINATION PROTEIN B3"/>
    <property type="match status" value="1"/>
</dbReference>
<evidence type="ECO:0000259" key="9">
    <source>
        <dbReference type="Pfam" id="PF25198"/>
    </source>
</evidence>
<feature type="domain" description="Spore germination GerAC-like C-terminal" evidence="8">
    <location>
        <begin position="199"/>
        <end position="373"/>
    </location>
</feature>
<dbReference type="Gene3D" id="3.30.300.210">
    <property type="entry name" value="Nutrient germinant receptor protein C, domain 3"/>
    <property type="match status" value="1"/>
</dbReference>